<reference evidence="1" key="1">
    <citation type="submission" date="2018-05" db="EMBL/GenBank/DDBJ databases">
        <authorList>
            <person name="Lanie J.A."/>
            <person name="Ng W.-L."/>
            <person name="Kazmierczak K.M."/>
            <person name="Andrzejewski T.M."/>
            <person name="Davidsen T.M."/>
            <person name="Wayne K.J."/>
            <person name="Tettelin H."/>
            <person name="Glass J.I."/>
            <person name="Rusch D."/>
            <person name="Podicherti R."/>
            <person name="Tsui H.-C.T."/>
            <person name="Winkler M.E."/>
        </authorList>
    </citation>
    <scope>NUCLEOTIDE SEQUENCE</scope>
</reference>
<evidence type="ECO:0008006" key="2">
    <source>
        <dbReference type="Google" id="ProtNLM"/>
    </source>
</evidence>
<dbReference type="Gene3D" id="3.90.1200.10">
    <property type="match status" value="1"/>
</dbReference>
<dbReference type="Pfam" id="PF03881">
    <property type="entry name" value="Fructosamin_kin"/>
    <property type="match status" value="1"/>
</dbReference>
<dbReference type="PANTHER" id="PTHR12149">
    <property type="entry name" value="FRUCTOSAMINE 3 KINASE-RELATED PROTEIN"/>
    <property type="match status" value="1"/>
</dbReference>
<sequence>MKENLSQLLESIYGNPIQIKSFEAIGGGCINETQALKLSNGERVFLKSNPSAPKNFFTAEADGLRLLERSKNGPSVPRPLGISTESNPQFLLLEYIESSSPKVGFASRFGQALAEMHRETQEQYGLDYDNFIGKTVQKNDLESDGLVFFREHRIRFQQELARKTRGLPTSIDKRLDLFCGKLETLLDLKDEKPALLHGDLWSGNHFASHDQVPYIFDPAVYFGLREADLAMTEMFGRLPEEFYSAYHEVFPTQPGYTERKDLYNLYHLLNHYNLFGGSYLEQADQTVRSFLD</sequence>
<dbReference type="InterPro" id="IPR016477">
    <property type="entry name" value="Fructo-/Ketosamine-3-kinase"/>
</dbReference>
<dbReference type="EMBL" id="UINC01024963">
    <property type="protein sequence ID" value="SVA99673.1"/>
    <property type="molecule type" value="Genomic_DNA"/>
</dbReference>
<evidence type="ECO:0000313" key="1">
    <source>
        <dbReference type="EMBL" id="SVA99673.1"/>
    </source>
</evidence>
<dbReference type="PANTHER" id="PTHR12149:SF8">
    <property type="entry name" value="PROTEIN-RIBULOSAMINE 3-KINASE"/>
    <property type="match status" value="1"/>
</dbReference>
<name>A0A382AFA8_9ZZZZ</name>
<accession>A0A382AFA8</accession>
<proteinExistence type="predicted"/>
<organism evidence="1">
    <name type="scientific">marine metagenome</name>
    <dbReference type="NCBI Taxonomy" id="408172"/>
    <lineage>
        <taxon>unclassified sequences</taxon>
        <taxon>metagenomes</taxon>
        <taxon>ecological metagenomes</taxon>
    </lineage>
</organism>
<dbReference type="Gene3D" id="3.30.200.20">
    <property type="entry name" value="Phosphorylase Kinase, domain 1"/>
    <property type="match status" value="1"/>
</dbReference>
<dbReference type="SUPFAM" id="SSF56112">
    <property type="entry name" value="Protein kinase-like (PK-like)"/>
    <property type="match status" value="1"/>
</dbReference>
<protein>
    <recommendedName>
        <fullName evidence="2">Protein kinase domain-containing protein</fullName>
    </recommendedName>
</protein>
<dbReference type="PIRSF" id="PIRSF006221">
    <property type="entry name" value="Ketosamine-3-kinase"/>
    <property type="match status" value="1"/>
</dbReference>
<dbReference type="InterPro" id="IPR011009">
    <property type="entry name" value="Kinase-like_dom_sf"/>
</dbReference>
<gene>
    <name evidence="1" type="ORF">METZ01_LOCUS152527</name>
</gene>
<dbReference type="AlphaFoldDB" id="A0A382AFA8"/>